<organism evidence="2 3">
    <name type="scientific">endosymbiont of Escarpia spicata</name>
    <dbReference type="NCBI Taxonomy" id="2200908"/>
    <lineage>
        <taxon>Bacteria</taxon>
        <taxon>Pseudomonadati</taxon>
        <taxon>Pseudomonadota</taxon>
        <taxon>Gammaproteobacteria</taxon>
        <taxon>sulfur-oxidizing symbionts</taxon>
    </lineage>
</organism>
<proteinExistence type="predicted"/>
<evidence type="ECO:0000313" key="3">
    <source>
        <dbReference type="Proteomes" id="UP000254771"/>
    </source>
</evidence>
<name>A0A370DTP0_9GAMM</name>
<comment type="caution">
    <text evidence="2">The sequence shown here is derived from an EMBL/GenBank/DDBJ whole genome shotgun (WGS) entry which is preliminary data.</text>
</comment>
<sequence length="166" mass="19354">MLPDQPWLVICPHCQALIWIDEQAELGEVEPFSDSEIYKSAKSYGVPELQDYFSALKISNLSKNKERYLRLRAWWSGNDKRRGSGIKQNLSDDEKENLQALDKMLDTLDDNDRLMKAEIKRELSQFEEAEAILRESFDSEFSQVVSIISELVQRRESFVAEINYEN</sequence>
<gene>
    <name evidence="2" type="ORF">DIZ78_00930</name>
</gene>
<evidence type="ECO:0000313" key="2">
    <source>
        <dbReference type="EMBL" id="RDH88529.1"/>
    </source>
</evidence>
<protein>
    <submittedName>
        <fullName evidence="2">Uncharacterized protein</fullName>
    </submittedName>
</protein>
<keyword evidence="1" id="KW-0175">Coiled coil</keyword>
<evidence type="ECO:0000256" key="1">
    <source>
        <dbReference type="SAM" id="Coils"/>
    </source>
</evidence>
<accession>A0A370DTP0</accession>
<dbReference type="Proteomes" id="UP000254771">
    <property type="component" value="Unassembled WGS sequence"/>
</dbReference>
<reference evidence="2 3" key="1">
    <citation type="journal article" date="2018" name="ISME J.">
        <title>Endosymbiont genomes yield clues of tubeworm success.</title>
        <authorList>
            <person name="Li Y."/>
            <person name="Liles M.R."/>
            <person name="Halanych K.M."/>
        </authorList>
    </citation>
    <scope>NUCLEOTIDE SEQUENCE [LARGE SCALE GENOMIC DNA]</scope>
    <source>
        <strain evidence="2">A1462</strain>
    </source>
</reference>
<feature type="coiled-coil region" evidence="1">
    <location>
        <begin position="91"/>
        <end position="136"/>
    </location>
</feature>
<dbReference type="EMBL" id="QFXE01000001">
    <property type="protein sequence ID" value="RDH88529.1"/>
    <property type="molecule type" value="Genomic_DNA"/>
</dbReference>
<dbReference type="AlphaFoldDB" id="A0A370DTP0"/>
<keyword evidence="3" id="KW-1185">Reference proteome</keyword>